<dbReference type="InterPro" id="IPR001845">
    <property type="entry name" value="HTH_ArsR_DNA-bd_dom"/>
</dbReference>
<dbReference type="NCBIfam" id="NF033788">
    <property type="entry name" value="HTH_metalloreg"/>
    <property type="match status" value="1"/>
</dbReference>
<evidence type="ECO:0000259" key="4">
    <source>
        <dbReference type="PROSITE" id="PS50987"/>
    </source>
</evidence>
<dbReference type="PROSITE" id="PS50987">
    <property type="entry name" value="HTH_ARSR_2"/>
    <property type="match status" value="1"/>
</dbReference>
<dbReference type="SUPFAM" id="SSF46785">
    <property type="entry name" value="Winged helix' DNA-binding domain"/>
    <property type="match status" value="1"/>
</dbReference>
<dbReference type="GO" id="GO:0003700">
    <property type="term" value="F:DNA-binding transcription factor activity"/>
    <property type="evidence" value="ECO:0007669"/>
    <property type="project" value="InterPro"/>
</dbReference>
<dbReference type="RefSeq" id="WP_007655215.1">
    <property type="nucleotide sequence ID" value="NZ_FTNM01000005.1"/>
</dbReference>
<protein>
    <submittedName>
        <fullName evidence="5">Transcriptional regulator, ArsR family</fullName>
    </submittedName>
</protein>
<dbReference type="InterPro" id="IPR036388">
    <property type="entry name" value="WH-like_DNA-bd_sf"/>
</dbReference>
<dbReference type="InterPro" id="IPR011991">
    <property type="entry name" value="ArsR-like_HTH"/>
</dbReference>
<keyword evidence="2" id="KW-0238">DNA-binding</keyword>
<dbReference type="SMART" id="SM00418">
    <property type="entry name" value="HTH_ARSR"/>
    <property type="match status" value="1"/>
</dbReference>
<dbReference type="EMBL" id="FTNM01000005">
    <property type="protein sequence ID" value="SIR35780.1"/>
    <property type="molecule type" value="Genomic_DNA"/>
</dbReference>
<dbReference type="PRINTS" id="PR00778">
    <property type="entry name" value="HTHARSR"/>
</dbReference>
<dbReference type="Proteomes" id="UP000185924">
    <property type="component" value="Unassembled WGS sequence"/>
</dbReference>
<accession>A0A1N7A9D1</accession>
<organism evidence="5 6">
    <name type="scientific">Pontibacter lucknowensis</name>
    <dbReference type="NCBI Taxonomy" id="1077936"/>
    <lineage>
        <taxon>Bacteria</taxon>
        <taxon>Pseudomonadati</taxon>
        <taxon>Bacteroidota</taxon>
        <taxon>Cytophagia</taxon>
        <taxon>Cytophagales</taxon>
        <taxon>Hymenobacteraceae</taxon>
        <taxon>Pontibacter</taxon>
    </lineage>
</organism>
<evidence type="ECO:0000313" key="5">
    <source>
        <dbReference type="EMBL" id="SIR35780.1"/>
    </source>
</evidence>
<dbReference type="PANTHER" id="PTHR33154:SF18">
    <property type="entry name" value="ARSENICAL RESISTANCE OPERON REPRESSOR"/>
    <property type="match status" value="1"/>
</dbReference>
<sequence>MRLKHFSLSFGEQVLKALADDSRLRMLHLILRNKEMCTSDLEHVLDFTQTKTSRHLAYLRNAGLVVPRKIDQWVYYSLKEEGSDFVQQIFTYLERDAILQKDLETYRILYSNRELAVNRMQTRRWTDT</sequence>
<keyword evidence="3" id="KW-0804">Transcription</keyword>
<gene>
    <name evidence="5" type="ORF">SAMN05421545_3325</name>
</gene>
<keyword evidence="6" id="KW-1185">Reference proteome</keyword>
<feature type="domain" description="HTH arsR-type" evidence="4">
    <location>
        <begin position="3"/>
        <end position="97"/>
    </location>
</feature>
<dbReference type="AlphaFoldDB" id="A0A1N7A9D1"/>
<dbReference type="CDD" id="cd00090">
    <property type="entry name" value="HTH_ARSR"/>
    <property type="match status" value="1"/>
</dbReference>
<evidence type="ECO:0000256" key="3">
    <source>
        <dbReference type="ARBA" id="ARBA00023163"/>
    </source>
</evidence>
<keyword evidence="1" id="KW-0805">Transcription regulation</keyword>
<dbReference type="OrthoDB" id="9798835at2"/>
<evidence type="ECO:0000256" key="2">
    <source>
        <dbReference type="ARBA" id="ARBA00023125"/>
    </source>
</evidence>
<dbReference type="STRING" id="1077936.SAMN05421545_3325"/>
<dbReference type="Gene3D" id="1.10.10.10">
    <property type="entry name" value="Winged helix-like DNA-binding domain superfamily/Winged helix DNA-binding domain"/>
    <property type="match status" value="1"/>
</dbReference>
<dbReference type="Pfam" id="PF01022">
    <property type="entry name" value="HTH_5"/>
    <property type="match status" value="1"/>
</dbReference>
<dbReference type="InterPro" id="IPR018334">
    <property type="entry name" value="ArsR_HTH"/>
</dbReference>
<name>A0A1N7A9D1_9BACT</name>
<dbReference type="InterPro" id="IPR036390">
    <property type="entry name" value="WH_DNA-bd_sf"/>
</dbReference>
<proteinExistence type="predicted"/>
<reference evidence="6" key="1">
    <citation type="submission" date="2017-01" db="EMBL/GenBank/DDBJ databases">
        <authorList>
            <person name="Varghese N."/>
            <person name="Submissions S."/>
        </authorList>
    </citation>
    <scope>NUCLEOTIDE SEQUENCE [LARGE SCALE GENOMIC DNA]</scope>
    <source>
        <strain evidence="6">DM9</strain>
    </source>
</reference>
<dbReference type="PANTHER" id="PTHR33154">
    <property type="entry name" value="TRANSCRIPTIONAL REGULATOR, ARSR FAMILY"/>
    <property type="match status" value="1"/>
</dbReference>
<dbReference type="InterPro" id="IPR051081">
    <property type="entry name" value="HTH_MetalResp_TranReg"/>
</dbReference>
<evidence type="ECO:0000256" key="1">
    <source>
        <dbReference type="ARBA" id="ARBA00023015"/>
    </source>
</evidence>
<dbReference type="GO" id="GO:0003677">
    <property type="term" value="F:DNA binding"/>
    <property type="evidence" value="ECO:0007669"/>
    <property type="project" value="UniProtKB-KW"/>
</dbReference>
<evidence type="ECO:0000313" key="6">
    <source>
        <dbReference type="Proteomes" id="UP000185924"/>
    </source>
</evidence>
<dbReference type="PROSITE" id="PS00846">
    <property type="entry name" value="HTH_ARSR_1"/>
    <property type="match status" value="1"/>
</dbReference>